<evidence type="ECO:0000256" key="1">
    <source>
        <dbReference type="SAM" id="MobiDB-lite"/>
    </source>
</evidence>
<evidence type="ECO:0000313" key="2">
    <source>
        <dbReference type="EMBL" id="GFQ85457.1"/>
    </source>
</evidence>
<comment type="caution">
    <text evidence="2">The sequence shown here is derived from an EMBL/GenBank/DDBJ whole genome shotgun (WGS) entry which is preliminary data.</text>
</comment>
<keyword evidence="3" id="KW-1185">Reference proteome</keyword>
<organism evidence="2 3">
    <name type="scientific">Trichonephila clavata</name>
    <name type="common">Joro spider</name>
    <name type="synonym">Nephila clavata</name>
    <dbReference type="NCBI Taxonomy" id="2740835"/>
    <lineage>
        <taxon>Eukaryota</taxon>
        <taxon>Metazoa</taxon>
        <taxon>Ecdysozoa</taxon>
        <taxon>Arthropoda</taxon>
        <taxon>Chelicerata</taxon>
        <taxon>Arachnida</taxon>
        <taxon>Araneae</taxon>
        <taxon>Araneomorphae</taxon>
        <taxon>Entelegynae</taxon>
        <taxon>Araneoidea</taxon>
        <taxon>Nephilidae</taxon>
        <taxon>Trichonephila</taxon>
    </lineage>
</organism>
<dbReference type="Proteomes" id="UP000887116">
    <property type="component" value="Unassembled WGS sequence"/>
</dbReference>
<evidence type="ECO:0000313" key="3">
    <source>
        <dbReference type="Proteomes" id="UP000887116"/>
    </source>
</evidence>
<accession>A0A8X6I134</accession>
<name>A0A8X6I134_TRICU</name>
<gene>
    <name evidence="2" type="ORF">TNCT_8021</name>
</gene>
<dbReference type="AlphaFoldDB" id="A0A8X6I134"/>
<feature type="region of interest" description="Disordered" evidence="1">
    <location>
        <begin position="1"/>
        <end position="30"/>
    </location>
</feature>
<reference evidence="2" key="1">
    <citation type="submission" date="2020-07" db="EMBL/GenBank/DDBJ databases">
        <title>Multicomponent nature underlies the extraordinary mechanical properties of spider dragline silk.</title>
        <authorList>
            <person name="Kono N."/>
            <person name="Nakamura H."/>
            <person name="Mori M."/>
            <person name="Yoshida Y."/>
            <person name="Ohtoshi R."/>
            <person name="Malay A.D."/>
            <person name="Moran D.A.P."/>
            <person name="Tomita M."/>
            <person name="Numata K."/>
            <person name="Arakawa K."/>
        </authorList>
    </citation>
    <scope>NUCLEOTIDE SEQUENCE</scope>
</reference>
<proteinExistence type="predicted"/>
<dbReference type="EMBL" id="BMAO01003065">
    <property type="protein sequence ID" value="GFQ85457.1"/>
    <property type="molecule type" value="Genomic_DNA"/>
</dbReference>
<sequence>MYTRRQSSGKRGIEQPKYPTLSKPPNQVESCGRLLSDDKHRASGTFTSRKWRKWNILNPCSLEKRAVIRNNGWKSGIEFRF</sequence>
<protein>
    <submittedName>
        <fullName evidence="2">Uncharacterized protein</fullName>
    </submittedName>
</protein>